<dbReference type="Pfam" id="PF01425">
    <property type="entry name" value="Amidase"/>
    <property type="match status" value="1"/>
</dbReference>
<dbReference type="PANTHER" id="PTHR11895:SF7">
    <property type="entry name" value="GLUTAMYL-TRNA(GLN) AMIDOTRANSFERASE SUBUNIT A, MITOCHONDRIAL"/>
    <property type="match status" value="1"/>
</dbReference>
<dbReference type="PANTHER" id="PTHR11895">
    <property type="entry name" value="TRANSAMIDASE"/>
    <property type="match status" value="1"/>
</dbReference>
<keyword evidence="4" id="KW-1185">Reference proteome</keyword>
<evidence type="ECO:0000313" key="3">
    <source>
        <dbReference type="EMBL" id="MFD1265599.1"/>
    </source>
</evidence>
<dbReference type="RefSeq" id="WP_277832960.1">
    <property type="nucleotide sequence ID" value="NZ_JARQZE010000006.1"/>
</dbReference>
<dbReference type="Gene3D" id="3.90.1300.10">
    <property type="entry name" value="Amidase signature (AS) domain"/>
    <property type="match status" value="1"/>
</dbReference>
<feature type="domain" description="Amidase" evidence="2">
    <location>
        <begin position="23"/>
        <end position="461"/>
    </location>
</feature>
<comment type="similarity">
    <text evidence="1">Belongs to the amidase family.</text>
</comment>
<organism evidence="3 4">
    <name type="scientific">Thauera mechernichensis</name>
    <dbReference type="NCBI Taxonomy" id="82788"/>
    <lineage>
        <taxon>Bacteria</taxon>
        <taxon>Pseudomonadati</taxon>
        <taxon>Pseudomonadota</taxon>
        <taxon>Betaproteobacteria</taxon>
        <taxon>Rhodocyclales</taxon>
        <taxon>Zoogloeaceae</taxon>
        <taxon>Thauera</taxon>
    </lineage>
</organism>
<dbReference type="InterPro" id="IPR000120">
    <property type="entry name" value="Amidase"/>
</dbReference>
<comment type="caution">
    <text evidence="3">The sequence shown here is derived from an EMBL/GenBank/DDBJ whole genome shotgun (WGS) entry which is preliminary data.</text>
</comment>
<evidence type="ECO:0000256" key="1">
    <source>
        <dbReference type="ARBA" id="ARBA00009199"/>
    </source>
</evidence>
<protein>
    <submittedName>
        <fullName evidence="3">Amidase</fullName>
    </submittedName>
</protein>
<dbReference type="InterPro" id="IPR036928">
    <property type="entry name" value="AS_sf"/>
</dbReference>
<evidence type="ECO:0000313" key="4">
    <source>
        <dbReference type="Proteomes" id="UP001597158"/>
    </source>
</evidence>
<dbReference type="EMBL" id="JBHTMC010000034">
    <property type="protein sequence ID" value="MFD1265599.1"/>
    <property type="molecule type" value="Genomic_DNA"/>
</dbReference>
<name>A0ABW3WJ86_9RHOO</name>
<gene>
    <name evidence="3" type="ORF">ACFQ4M_18650</name>
</gene>
<dbReference type="Proteomes" id="UP001597158">
    <property type="component" value="Unassembled WGS sequence"/>
</dbReference>
<sequence length="483" mass="51359">MSNSVARLHQAMSTGTTSAAATVDGCLTRIDLSNGIINAVVTLDAASARRQAEACDRESVHDPAKLPLRGVPITVKDAFATAGMRTTASHPPLADYVPDTDATVVARLRQAGAIILGKTNLSRLAGDPQCISPVFGATRNPWRHDVTPGGSSGGAAAAVAMGFSYMDPGSDLGGSIRIPAAYCGVYGLKATENRIPRTGHIPHLPGQPRSVRHMLSFGVLTRSIEDLALGLSVMAGPDRIDTEVPPVAGVAGRARTDRLRVAWWDDFAGLPLCDRTRAGLDRTIGRLTDAGVEVVRCFPDAFDPERALYAYGVLAGAEIGLAFKPWERHLIAMAGRLIPKRQPLTRAFTQGLRFDWRRYNAALNIRDQLISAMENFLDDHDVLICPTAPRTAYPAFALKPLGKPPTLVVGDRALPFLEATVSMVGLFSLTGHPVVSLPAGPFDGLPVGLQCVGRRWGDEALIEACAQIDRIVDGYATPPAAAS</sequence>
<dbReference type="InterPro" id="IPR023631">
    <property type="entry name" value="Amidase_dom"/>
</dbReference>
<proteinExistence type="inferred from homology"/>
<accession>A0ABW3WJ86</accession>
<evidence type="ECO:0000259" key="2">
    <source>
        <dbReference type="Pfam" id="PF01425"/>
    </source>
</evidence>
<dbReference type="SUPFAM" id="SSF75304">
    <property type="entry name" value="Amidase signature (AS) enzymes"/>
    <property type="match status" value="1"/>
</dbReference>
<reference evidence="4" key="1">
    <citation type="journal article" date="2019" name="Int. J. Syst. Evol. Microbiol.">
        <title>The Global Catalogue of Microorganisms (GCM) 10K type strain sequencing project: providing services to taxonomists for standard genome sequencing and annotation.</title>
        <authorList>
            <consortium name="The Broad Institute Genomics Platform"/>
            <consortium name="The Broad Institute Genome Sequencing Center for Infectious Disease"/>
            <person name="Wu L."/>
            <person name="Ma J."/>
        </authorList>
    </citation>
    <scope>NUCLEOTIDE SEQUENCE [LARGE SCALE GENOMIC DNA]</scope>
    <source>
        <strain evidence="4">CCUG 48884</strain>
    </source>
</reference>